<evidence type="ECO:0000256" key="1">
    <source>
        <dbReference type="SAM" id="Phobius"/>
    </source>
</evidence>
<dbReference type="PANTHER" id="PTHR42867">
    <property type="entry name" value="MEMBRANE PROTEIN-RELATED"/>
    <property type="match status" value="1"/>
</dbReference>
<dbReference type="RefSeq" id="WP_230869246.1">
    <property type="nucleotide sequence ID" value="NZ_CP046640.1"/>
</dbReference>
<sequence>MSQKEKIGGRAYKNGVRLINSSFSAKAYYDENGKLQVKLSSVKRSKYYKLIKKIPILRGIVSLLMAIWMFLKEGINNPKKYWAILLILLLDLLYIFIPGSESQVTNNILNLIYFGFPVLLLLLFRKTISEVLKYHGAEHKVVHYYENDCQGDIQSYSRLHKRCGSNIVFYYLLITCTIGLFVYIPLNPLLLELLFLGIAYELIRYTPEQLLFLPYLFQRLVTKEPEEKHIRAAKAALELLR</sequence>
<evidence type="ECO:0000313" key="3">
    <source>
        <dbReference type="Proteomes" id="UP000665020"/>
    </source>
</evidence>
<protein>
    <submittedName>
        <fullName evidence="2">DUF1385 domain-containing protein</fullName>
    </submittedName>
</protein>
<feature type="transmembrane region" description="Helical" evidence="1">
    <location>
        <begin position="167"/>
        <end position="186"/>
    </location>
</feature>
<feature type="transmembrane region" description="Helical" evidence="1">
    <location>
        <begin position="54"/>
        <end position="71"/>
    </location>
</feature>
<name>A0A8A7KC11_9FIRM</name>
<organism evidence="2 3">
    <name type="scientific">Iocasia fonsfrigidae</name>
    <dbReference type="NCBI Taxonomy" id="2682810"/>
    <lineage>
        <taxon>Bacteria</taxon>
        <taxon>Bacillati</taxon>
        <taxon>Bacillota</taxon>
        <taxon>Clostridia</taxon>
        <taxon>Halanaerobiales</taxon>
        <taxon>Halanaerobiaceae</taxon>
        <taxon>Iocasia</taxon>
    </lineage>
</organism>
<accession>A0A8A7KC11</accession>
<dbReference type="Pfam" id="PF07136">
    <property type="entry name" value="DUF1385"/>
    <property type="match status" value="1"/>
</dbReference>
<dbReference type="InterPro" id="IPR010787">
    <property type="entry name" value="DUF1385"/>
</dbReference>
<dbReference type="AlphaFoldDB" id="A0A8A7KC11"/>
<evidence type="ECO:0000313" key="2">
    <source>
        <dbReference type="EMBL" id="QTL97625.1"/>
    </source>
</evidence>
<proteinExistence type="predicted"/>
<gene>
    <name evidence="2" type="ORF">GM661_06315</name>
</gene>
<keyword evidence="1" id="KW-0812">Transmembrane</keyword>
<keyword evidence="1" id="KW-1133">Transmembrane helix</keyword>
<keyword evidence="1" id="KW-0472">Membrane</keyword>
<dbReference type="KEGG" id="ifn:GM661_06315"/>
<dbReference type="Proteomes" id="UP000665020">
    <property type="component" value="Chromosome"/>
</dbReference>
<reference evidence="2" key="1">
    <citation type="submission" date="2019-12" db="EMBL/GenBank/DDBJ databases">
        <authorList>
            <person name="zhang j."/>
            <person name="sun C.M."/>
        </authorList>
    </citation>
    <scope>NUCLEOTIDE SEQUENCE</scope>
    <source>
        <strain evidence="2">NS-1</strain>
    </source>
</reference>
<keyword evidence="3" id="KW-1185">Reference proteome</keyword>
<feature type="transmembrane region" description="Helical" evidence="1">
    <location>
        <begin position="106"/>
        <end position="124"/>
    </location>
</feature>
<dbReference type="EMBL" id="CP046640">
    <property type="protein sequence ID" value="QTL97625.1"/>
    <property type="molecule type" value="Genomic_DNA"/>
</dbReference>
<dbReference type="PANTHER" id="PTHR42867:SF1">
    <property type="entry name" value="MEMBRANE PROTEIN-RELATED"/>
    <property type="match status" value="1"/>
</dbReference>
<feature type="transmembrane region" description="Helical" evidence="1">
    <location>
        <begin position="83"/>
        <end position="100"/>
    </location>
</feature>